<feature type="region of interest" description="Disordered" evidence="1">
    <location>
        <begin position="48"/>
        <end position="75"/>
    </location>
</feature>
<proteinExistence type="predicted"/>
<keyword evidence="2" id="KW-0472">Membrane</keyword>
<dbReference type="Proteomes" id="UP000492821">
    <property type="component" value="Unassembled WGS sequence"/>
</dbReference>
<reference evidence="3" key="1">
    <citation type="journal article" date="2013" name="Genetics">
        <title>The draft genome and transcriptome of Panagrellus redivivus are shaped by the harsh demands of a free-living lifestyle.</title>
        <authorList>
            <person name="Srinivasan J."/>
            <person name="Dillman A.R."/>
            <person name="Macchietto M.G."/>
            <person name="Heikkinen L."/>
            <person name="Lakso M."/>
            <person name="Fracchia K.M."/>
            <person name="Antoshechkin I."/>
            <person name="Mortazavi A."/>
            <person name="Wong G."/>
            <person name="Sternberg P.W."/>
        </authorList>
    </citation>
    <scope>NUCLEOTIDE SEQUENCE [LARGE SCALE GENOMIC DNA]</scope>
    <source>
        <strain evidence="3">MT8872</strain>
    </source>
</reference>
<keyword evidence="3" id="KW-1185">Reference proteome</keyword>
<name>A0A7E4W613_PANRE</name>
<evidence type="ECO:0000313" key="3">
    <source>
        <dbReference type="Proteomes" id="UP000492821"/>
    </source>
</evidence>
<evidence type="ECO:0000256" key="1">
    <source>
        <dbReference type="SAM" id="MobiDB-lite"/>
    </source>
</evidence>
<organism evidence="3 4">
    <name type="scientific">Panagrellus redivivus</name>
    <name type="common">Microworm</name>
    <dbReference type="NCBI Taxonomy" id="6233"/>
    <lineage>
        <taxon>Eukaryota</taxon>
        <taxon>Metazoa</taxon>
        <taxon>Ecdysozoa</taxon>
        <taxon>Nematoda</taxon>
        <taxon>Chromadorea</taxon>
        <taxon>Rhabditida</taxon>
        <taxon>Tylenchina</taxon>
        <taxon>Panagrolaimomorpha</taxon>
        <taxon>Panagrolaimoidea</taxon>
        <taxon>Panagrolaimidae</taxon>
        <taxon>Panagrellus</taxon>
    </lineage>
</organism>
<reference evidence="4" key="2">
    <citation type="submission" date="2020-10" db="UniProtKB">
        <authorList>
            <consortium name="WormBaseParasite"/>
        </authorList>
    </citation>
    <scope>IDENTIFICATION</scope>
</reference>
<feature type="transmembrane region" description="Helical" evidence="2">
    <location>
        <begin position="6"/>
        <end position="28"/>
    </location>
</feature>
<evidence type="ECO:0000313" key="4">
    <source>
        <dbReference type="WBParaSite" id="Pan_g6518.t1"/>
    </source>
</evidence>
<sequence>MTTPIPIATMTDVLAALFWVAILVKLVVKKECEKYKLSAFEGVIADDPDIETASDNTGDESAAVEFPSGSSSESRYNCQIVNPHWRADTTPATCVSSSDDSLDPLRLTFGIFPQLDDHCEDLTAVLSGFSLLSTSRSDAEMATTLETDSLRRRPP</sequence>
<accession>A0A7E4W613</accession>
<protein>
    <submittedName>
        <fullName evidence="4">Secreted protein</fullName>
    </submittedName>
</protein>
<keyword evidence="2" id="KW-0812">Transmembrane</keyword>
<dbReference type="WBParaSite" id="Pan_g6518.t1">
    <property type="protein sequence ID" value="Pan_g6518.t1"/>
    <property type="gene ID" value="Pan_g6518"/>
</dbReference>
<evidence type="ECO:0000256" key="2">
    <source>
        <dbReference type="SAM" id="Phobius"/>
    </source>
</evidence>
<dbReference type="AlphaFoldDB" id="A0A7E4W613"/>
<keyword evidence="2" id="KW-1133">Transmembrane helix</keyword>